<protein>
    <submittedName>
        <fullName evidence="1">Uncharacterized protein</fullName>
    </submittedName>
</protein>
<organism evidence="1 2">
    <name type="scientific">Amorphotheca resinae ATCC 22711</name>
    <dbReference type="NCBI Taxonomy" id="857342"/>
    <lineage>
        <taxon>Eukaryota</taxon>
        <taxon>Fungi</taxon>
        <taxon>Dikarya</taxon>
        <taxon>Ascomycota</taxon>
        <taxon>Pezizomycotina</taxon>
        <taxon>Leotiomycetes</taxon>
        <taxon>Helotiales</taxon>
        <taxon>Amorphothecaceae</taxon>
        <taxon>Amorphotheca</taxon>
    </lineage>
</organism>
<dbReference type="InParanoid" id="A0A2T3AVZ2"/>
<proteinExistence type="predicted"/>
<evidence type="ECO:0000313" key="2">
    <source>
        <dbReference type="Proteomes" id="UP000241818"/>
    </source>
</evidence>
<keyword evidence="2" id="KW-1185">Reference proteome</keyword>
<dbReference type="RefSeq" id="XP_024718833.1">
    <property type="nucleotide sequence ID" value="XM_024867640.1"/>
</dbReference>
<dbReference type="EMBL" id="KZ679014">
    <property type="protein sequence ID" value="PSS12842.1"/>
    <property type="molecule type" value="Genomic_DNA"/>
</dbReference>
<sequence length="472" mass="52731">MMLAAFKKACVYFSQELAESCDPDVNMIDDLGDYLADKVISFLDFRQQFTTQIFPTSVDDFIRTVSPAFDHKYLMGFEARCYHFDHIVGSLAPPSSTSSSTPRHDPAPNLSDTFICCLDFESWVADICQAIALYCFETITPGRKHTHRAIPQYDGPSDMEPLPQAGVVDDGGPFKQVTLVGPNLSEAWNRLSFTRDLENMSHQSSTWTPSQPGGLYVYHGTAEHISTPGFILSLAHRPFDGLRGKGQRNQIAPALGRGVGNIPVVWTAFSPLQAFLWAVFRGQVVGHIPARMMQFNSNKPWHYGNKTYEGVLVLQFSPSQPSPPGCSSYTIPTGKEDQWTDIAMSSNNVVATIESTKILWARFTTIHKQAKGSEWPGLVHGFELRASRQSLQHFTKQLWRTVWSGQGIQSLNSCHTQSLAIRYILQPDSPPPPLNDRESSRKAKILTLARWIGSCRRVLMNTITWLVKAFTG</sequence>
<dbReference type="OrthoDB" id="4926440at2759"/>
<dbReference type="Proteomes" id="UP000241818">
    <property type="component" value="Unassembled WGS sequence"/>
</dbReference>
<evidence type="ECO:0000313" key="1">
    <source>
        <dbReference type="EMBL" id="PSS12842.1"/>
    </source>
</evidence>
<name>A0A2T3AVZ2_AMORE</name>
<dbReference type="AlphaFoldDB" id="A0A2T3AVZ2"/>
<gene>
    <name evidence="1" type="ORF">M430DRAFT_43677</name>
</gene>
<accession>A0A2T3AVZ2</accession>
<reference evidence="1 2" key="1">
    <citation type="journal article" date="2018" name="New Phytol.">
        <title>Comparative genomics and transcriptomics depict ericoid mycorrhizal fungi as versatile saprotrophs and plant mutualists.</title>
        <authorList>
            <person name="Martino E."/>
            <person name="Morin E."/>
            <person name="Grelet G.A."/>
            <person name="Kuo A."/>
            <person name="Kohler A."/>
            <person name="Daghino S."/>
            <person name="Barry K.W."/>
            <person name="Cichocki N."/>
            <person name="Clum A."/>
            <person name="Dockter R.B."/>
            <person name="Hainaut M."/>
            <person name="Kuo R.C."/>
            <person name="LaButti K."/>
            <person name="Lindahl B.D."/>
            <person name="Lindquist E.A."/>
            <person name="Lipzen A."/>
            <person name="Khouja H.R."/>
            <person name="Magnuson J."/>
            <person name="Murat C."/>
            <person name="Ohm R.A."/>
            <person name="Singer S.W."/>
            <person name="Spatafora J.W."/>
            <person name="Wang M."/>
            <person name="Veneault-Fourrey C."/>
            <person name="Henrissat B."/>
            <person name="Grigoriev I.V."/>
            <person name="Martin F.M."/>
            <person name="Perotto S."/>
        </authorList>
    </citation>
    <scope>NUCLEOTIDE SEQUENCE [LARGE SCALE GENOMIC DNA]</scope>
    <source>
        <strain evidence="1 2">ATCC 22711</strain>
    </source>
</reference>
<dbReference type="GeneID" id="36575721"/>